<dbReference type="InterPro" id="IPR001900">
    <property type="entry name" value="RNase_II/R"/>
</dbReference>
<dbReference type="SUPFAM" id="SSF50249">
    <property type="entry name" value="Nucleic acid-binding proteins"/>
    <property type="match status" value="1"/>
</dbReference>
<sequence>MCPFASYRNERATEAILLGEDIHNYTWQQVSLTVRGEVLFHLRTHVHFTVPNLISADHAARCGTEPIAVLQPEIHARVEALKELQSMLRLVEQSARGSRTWERQSVVDVYQEVKSRDPTKWAKVTLAEATGLLYTRPGFVNYYATHRYLMDRPFRFLASSDYLKTQEFHVRPERDVIEIEMVESWIAAYRVENRGPVRSFVKKARAAMEEYDKTQLKRDAGPMSQKILSRWNDDDKIILRFLLRSLQQHRSNQLDPYQTGRSSLLKFLLPNCLEITDSIAHATVIKLGVIAPWQDLYALSPQVNPTGDFEAKAPLEASSKEILQKSLNSHAVAGAVLGPYDFLPSDPLESVRHDFGNSRVFVIDDPSAEELDDGISLERIPSEPDNHWVHVHIADPASVLHPGHALSKLAKERGSTLYLKPNSIPLFPKALMHDPKFALSLSDTGRPHRALSFSFKLDNKGNFLDYKIRAGILRNIRKTSYAEVDRALGNPALEYQYPFGRVGENVETIGSTLNQDDVADLRILQKLADDQVQKRFREGLFAFTNNASEVVWKNRPPEDIQSPCLDGARFSGFPELEYTVLDGCDFDTGARNLVSEMMRLACRVASRVALENGNLPLLRRGAEPIIFKPGRSADDILKLRRPNGFIPMGDAIDSVAMIPAAVLSPQPNAHYFMGIPEGEGYSRVTSPLRRYEDLVGHWQLHHMLLGANAPPWSPFSLNDMETLAPAVQSLDLSVKRVQKTNSLFYSLMYMQRFRNETARGAQRPFGDPLKNIRAWTKQVAKKDISRNEYAVVVDLPDLGIQAHLIDMPRELQTIPPGTQLRVNCHTIDLGIKRLRMNVTVADLASVVLPGTI</sequence>
<dbReference type="InterPro" id="IPR012340">
    <property type="entry name" value="NA-bd_OB-fold"/>
</dbReference>
<accession>A0A0C2YFS9</accession>
<dbReference type="AlphaFoldDB" id="A0A0C2YFS9"/>
<keyword evidence="3" id="KW-1185">Reference proteome</keyword>
<dbReference type="GO" id="GO:0000175">
    <property type="term" value="F:3'-5'-RNA exonuclease activity"/>
    <property type="evidence" value="ECO:0007669"/>
    <property type="project" value="TreeGrafter"/>
</dbReference>
<dbReference type="EMBL" id="KN831784">
    <property type="protein sequence ID" value="KIM39927.1"/>
    <property type="molecule type" value="Genomic_DNA"/>
</dbReference>
<organism evidence="2 3">
    <name type="scientific">Hebeloma cylindrosporum</name>
    <dbReference type="NCBI Taxonomy" id="76867"/>
    <lineage>
        <taxon>Eukaryota</taxon>
        <taxon>Fungi</taxon>
        <taxon>Dikarya</taxon>
        <taxon>Basidiomycota</taxon>
        <taxon>Agaricomycotina</taxon>
        <taxon>Agaricomycetes</taxon>
        <taxon>Agaricomycetidae</taxon>
        <taxon>Agaricales</taxon>
        <taxon>Agaricineae</taxon>
        <taxon>Hymenogastraceae</taxon>
        <taxon>Hebeloma</taxon>
    </lineage>
</organism>
<reference evidence="3" key="2">
    <citation type="submission" date="2015-01" db="EMBL/GenBank/DDBJ databases">
        <title>Evolutionary Origins and Diversification of the Mycorrhizal Mutualists.</title>
        <authorList>
            <consortium name="DOE Joint Genome Institute"/>
            <consortium name="Mycorrhizal Genomics Consortium"/>
            <person name="Kohler A."/>
            <person name="Kuo A."/>
            <person name="Nagy L.G."/>
            <person name="Floudas D."/>
            <person name="Copeland A."/>
            <person name="Barry K.W."/>
            <person name="Cichocki N."/>
            <person name="Veneault-Fourrey C."/>
            <person name="LaButti K."/>
            <person name="Lindquist E.A."/>
            <person name="Lipzen A."/>
            <person name="Lundell T."/>
            <person name="Morin E."/>
            <person name="Murat C."/>
            <person name="Riley R."/>
            <person name="Ohm R."/>
            <person name="Sun H."/>
            <person name="Tunlid A."/>
            <person name="Henrissat B."/>
            <person name="Grigoriev I.V."/>
            <person name="Hibbett D.S."/>
            <person name="Martin F."/>
        </authorList>
    </citation>
    <scope>NUCLEOTIDE SEQUENCE [LARGE SCALE GENOMIC DNA]</scope>
    <source>
        <strain evidence="3">h7</strain>
    </source>
</reference>
<dbReference type="GO" id="GO:0006402">
    <property type="term" value="P:mRNA catabolic process"/>
    <property type="evidence" value="ECO:0007669"/>
    <property type="project" value="TreeGrafter"/>
</dbReference>
<proteinExistence type="predicted"/>
<dbReference type="HOGENOM" id="CLU_002512_2_0_1"/>
<dbReference type="SMART" id="SM00955">
    <property type="entry name" value="RNB"/>
    <property type="match status" value="1"/>
</dbReference>
<dbReference type="STRING" id="686832.A0A0C2YFS9"/>
<evidence type="ECO:0000259" key="1">
    <source>
        <dbReference type="SMART" id="SM00955"/>
    </source>
</evidence>
<dbReference type="OrthoDB" id="2285229at2759"/>
<dbReference type="PANTHER" id="PTHR23355:SF65">
    <property type="entry name" value="EXORIBONUCLEASE CYT-4, PUTATIVE (AFU_ORTHOLOGUE AFUA_7G01550)-RELATED"/>
    <property type="match status" value="1"/>
</dbReference>
<dbReference type="GO" id="GO:0003723">
    <property type="term" value="F:RNA binding"/>
    <property type="evidence" value="ECO:0007669"/>
    <property type="project" value="InterPro"/>
</dbReference>
<reference evidence="2 3" key="1">
    <citation type="submission" date="2014-04" db="EMBL/GenBank/DDBJ databases">
        <authorList>
            <consortium name="DOE Joint Genome Institute"/>
            <person name="Kuo A."/>
            <person name="Gay G."/>
            <person name="Dore J."/>
            <person name="Kohler A."/>
            <person name="Nagy L.G."/>
            <person name="Floudas D."/>
            <person name="Copeland A."/>
            <person name="Barry K.W."/>
            <person name="Cichocki N."/>
            <person name="Veneault-Fourrey C."/>
            <person name="LaButti K."/>
            <person name="Lindquist E.A."/>
            <person name="Lipzen A."/>
            <person name="Lundell T."/>
            <person name="Morin E."/>
            <person name="Murat C."/>
            <person name="Sun H."/>
            <person name="Tunlid A."/>
            <person name="Henrissat B."/>
            <person name="Grigoriev I.V."/>
            <person name="Hibbett D.S."/>
            <person name="Martin F."/>
            <person name="Nordberg H.P."/>
            <person name="Cantor M.N."/>
            <person name="Hua S.X."/>
        </authorList>
    </citation>
    <scope>NUCLEOTIDE SEQUENCE [LARGE SCALE GENOMIC DNA]</scope>
    <source>
        <strain evidence="3">h7</strain>
    </source>
</reference>
<dbReference type="GO" id="GO:0000932">
    <property type="term" value="C:P-body"/>
    <property type="evidence" value="ECO:0007669"/>
    <property type="project" value="TreeGrafter"/>
</dbReference>
<gene>
    <name evidence="2" type="ORF">M413DRAFT_187662</name>
</gene>
<dbReference type="Pfam" id="PF00773">
    <property type="entry name" value="RNB"/>
    <property type="match status" value="1"/>
</dbReference>
<dbReference type="PANTHER" id="PTHR23355">
    <property type="entry name" value="RIBONUCLEASE"/>
    <property type="match status" value="1"/>
</dbReference>
<evidence type="ECO:0000313" key="2">
    <source>
        <dbReference type="EMBL" id="KIM39927.1"/>
    </source>
</evidence>
<protein>
    <recommendedName>
        <fullName evidence="1">RNB domain-containing protein</fullName>
    </recommendedName>
</protein>
<dbReference type="Proteomes" id="UP000053424">
    <property type="component" value="Unassembled WGS sequence"/>
</dbReference>
<name>A0A0C2YFS9_HEBCY</name>
<evidence type="ECO:0000313" key="3">
    <source>
        <dbReference type="Proteomes" id="UP000053424"/>
    </source>
</evidence>
<feature type="domain" description="RNB" evidence="1">
    <location>
        <begin position="352"/>
        <end position="706"/>
    </location>
</feature>
<dbReference type="InterPro" id="IPR050180">
    <property type="entry name" value="RNR_Ribonuclease"/>
</dbReference>